<organism evidence="1 2">
    <name type="scientific">Alkalicoccus saliphilus</name>
    <dbReference type="NCBI Taxonomy" id="200989"/>
    <lineage>
        <taxon>Bacteria</taxon>
        <taxon>Bacillati</taxon>
        <taxon>Bacillota</taxon>
        <taxon>Bacilli</taxon>
        <taxon>Bacillales</taxon>
        <taxon>Bacillaceae</taxon>
        <taxon>Alkalicoccus</taxon>
    </lineage>
</organism>
<dbReference type="PANTHER" id="PTHR34472:SF1">
    <property type="entry name" value="SULFUR CARRIER PROTEIN THIS"/>
    <property type="match status" value="1"/>
</dbReference>
<protein>
    <submittedName>
        <fullName evidence="1">Thiamine biosynthesis protein ThiS</fullName>
    </submittedName>
</protein>
<dbReference type="RefSeq" id="WP_107586187.1">
    <property type="nucleotide sequence ID" value="NZ_PZJJ01000043.1"/>
</dbReference>
<proteinExistence type="predicted"/>
<dbReference type="InterPro" id="IPR016155">
    <property type="entry name" value="Mopterin_synth/thiamin_S_b"/>
</dbReference>
<keyword evidence="2" id="KW-1185">Reference proteome</keyword>
<dbReference type="Pfam" id="PF02597">
    <property type="entry name" value="ThiS"/>
    <property type="match status" value="1"/>
</dbReference>
<dbReference type="Proteomes" id="UP000240509">
    <property type="component" value="Unassembled WGS sequence"/>
</dbReference>
<dbReference type="SUPFAM" id="SSF54285">
    <property type="entry name" value="MoaD/ThiS"/>
    <property type="match status" value="1"/>
</dbReference>
<sequence>MNIQINGNEYEIHKPLHSISDLLSEYNISGERTAVEQNGVILKKEEWPETALSDGDRIEIVHFVGGG</sequence>
<dbReference type="InterPro" id="IPR012675">
    <property type="entry name" value="Beta-grasp_dom_sf"/>
</dbReference>
<dbReference type="Gene3D" id="3.10.20.30">
    <property type="match status" value="1"/>
</dbReference>
<evidence type="ECO:0000313" key="2">
    <source>
        <dbReference type="Proteomes" id="UP000240509"/>
    </source>
</evidence>
<name>A0A2T4U2I6_9BACI</name>
<dbReference type="InterPro" id="IPR010035">
    <property type="entry name" value="Thi_S"/>
</dbReference>
<reference evidence="1 2" key="1">
    <citation type="submission" date="2018-03" db="EMBL/GenBank/DDBJ databases">
        <title>Alkalicoccus saliphilus sp. nov., isolated from a mineral pool.</title>
        <authorList>
            <person name="Zhao B."/>
        </authorList>
    </citation>
    <scope>NUCLEOTIDE SEQUENCE [LARGE SCALE GENOMIC DNA]</scope>
    <source>
        <strain evidence="1 2">6AG</strain>
    </source>
</reference>
<accession>A0A2T4U2I6</accession>
<evidence type="ECO:0000313" key="1">
    <source>
        <dbReference type="EMBL" id="PTL37565.1"/>
    </source>
</evidence>
<dbReference type="CDD" id="cd00565">
    <property type="entry name" value="Ubl_ThiS"/>
    <property type="match status" value="1"/>
</dbReference>
<dbReference type="OrthoDB" id="9798559at2"/>
<dbReference type="EMBL" id="PZJJ01000043">
    <property type="protein sequence ID" value="PTL37565.1"/>
    <property type="molecule type" value="Genomic_DNA"/>
</dbReference>
<dbReference type="PANTHER" id="PTHR34472">
    <property type="entry name" value="SULFUR CARRIER PROTEIN THIS"/>
    <property type="match status" value="1"/>
</dbReference>
<comment type="caution">
    <text evidence="1">The sequence shown here is derived from an EMBL/GenBank/DDBJ whole genome shotgun (WGS) entry which is preliminary data.</text>
</comment>
<dbReference type="NCBIfam" id="TIGR01683">
    <property type="entry name" value="thiS"/>
    <property type="match status" value="1"/>
</dbReference>
<dbReference type="InterPro" id="IPR003749">
    <property type="entry name" value="ThiS/MoaD-like"/>
</dbReference>
<gene>
    <name evidence="1" type="primary">thiS</name>
    <name evidence="1" type="ORF">C6Y45_15795</name>
</gene>
<dbReference type="AlphaFoldDB" id="A0A2T4U2I6"/>